<dbReference type="Gene3D" id="3.40.190.10">
    <property type="entry name" value="Periplasmic binding protein-like II"/>
    <property type="match status" value="2"/>
</dbReference>
<protein>
    <submittedName>
        <fullName evidence="8">LysR family transcriptional regulator</fullName>
    </submittedName>
</protein>
<dbReference type="PROSITE" id="PS50931">
    <property type="entry name" value="HTH_LYSR"/>
    <property type="match status" value="1"/>
</dbReference>
<dbReference type="InterPro" id="IPR000847">
    <property type="entry name" value="LysR_HTH_N"/>
</dbReference>
<keyword evidence="9" id="KW-1185">Reference proteome</keyword>
<dbReference type="GO" id="GO:0003700">
    <property type="term" value="F:DNA-binding transcription factor activity"/>
    <property type="evidence" value="ECO:0007669"/>
    <property type="project" value="InterPro"/>
</dbReference>
<evidence type="ECO:0000313" key="9">
    <source>
        <dbReference type="Proteomes" id="UP001139089"/>
    </source>
</evidence>
<evidence type="ECO:0000256" key="3">
    <source>
        <dbReference type="ARBA" id="ARBA00023015"/>
    </source>
</evidence>
<dbReference type="EMBL" id="JAJOZR010000001">
    <property type="protein sequence ID" value="MCD7107625.1"/>
    <property type="molecule type" value="Genomic_DNA"/>
</dbReference>
<dbReference type="PANTHER" id="PTHR30118">
    <property type="entry name" value="HTH-TYPE TRANSCRIPTIONAL REGULATOR LEUO-RELATED"/>
    <property type="match status" value="1"/>
</dbReference>
<accession>A0A9X1NN66</accession>
<evidence type="ECO:0000256" key="5">
    <source>
        <dbReference type="ARBA" id="ARBA00023159"/>
    </source>
</evidence>
<feature type="domain" description="HTH lysR-type" evidence="7">
    <location>
        <begin position="22"/>
        <end position="79"/>
    </location>
</feature>
<dbReference type="Proteomes" id="UP001139089">
    <property type="component" value="Unassembled WGS sequence"/>
</dbReference>
<dbReference type="Pfam" id="PF00126">
    <property type="entry name" value="HTH_1"/>
    <property type="match status" value="1"/>
</dbReference>
<proteinExistence type="inferred from homology"/>
<evidence type="ECO:0000256" key="4">
    <source>
        <dbReference type="ARBA" id="ARBA00023125"/>
    </source>
</evidence>
<keyword evidence="2" id="KW-0536">Nodulation</keyword>
<dbReference type="Pfam" id="PF03466">
    <property type="entry name" value="LysR_substrate"/>
    <property type="match status" value="1"/>
</dbReference>
<dbReference type="InterPro" id="IPR050389">
    <property type="entry name" value="LysR-type_TF"/>
</dbReference>
<dbReference type="PANTHER" id="PTHR30118:SF15">
    <property type="entry name" value="TRANSCRIPTIONAL REGULATORY PROTEIN"/>
    <property type="match status" value="1"/>
</dbReference>
<evidence type="ECO:0000256" key="6">
    <source>
        <dbReference type="ARBA" id="ARBA00023163"/>
    </source>
</evidence>
<dbReference type="InterPro" id="IPR005119">
    <property type="entry name" value="LysR_subst-bd"/>
</dbReference>
<gene>
    <name evidence="8" type="ORF">LRX75_01105</name>
</gene>
<name>A0A9X1NN66_9HYPH</name>
<keyword evidence="6" id="KW-0804">Transcription</keyword>
<dbReference type="GO" id="GO:0003677">
    <property type="term" value="F:DNA binding"/>
    <property type="evidence" value="ECO:0007669"/>
    <property type="project" value="UniProtKB-KW"/>
</dbReference>
<keyword evidence="5" id="KW-0010">Activator</keyword>
<evidence type="ECO:0000256" key="2">
    <source>
        <dbReference type="ARBA" id="ARBA00022458"/>
    </source>
</evidence>
<dbReference type="SUPFAM" id="SSF46785">
    <property type="entry name" value="Winged helix' DNA-binding domain"/>
    <property type="match status" value="1"/>
</dbReference>
<sequence>MAGGIKTATDTLEVGERTRGELDIRQLRVLKTLLSESSVSRTAAIHGLSQPAVSLTLRRFRAMTGDPLLVRSGTGLAPTPRAQDLVTLVDRILDDIDHLAGREADFDPATSQRRVRIVAATSFGPFLVPRLIRHLRQVAPHMMLEMLPMPSMAALQQLLEAGEVDLVLAHRQPASRNLRGETVTECRTVCMLDRHHPLAAASAISMDDYLELEHLSPNPPHGASVSPIDGHLAELGLQRRIRASLSEYALVPMVLAGSDLVFTTSKPFADHFAALSDIAVVDAPEEFGAMSVFLFWHERAHHSTFNAWLRRLVRDMLV</sequence>
<evidence type="ECO:0000313" key="8">
    <source>
        <dbReference type="EMBL" id="MCD7107625.1"/>
    </source>
</evidence>
<dbReference type="AlphaFoldDB" id="A0A9X1NN66"/>
<keyword evidence="4" id="KW-0238">DNA-binding</keyword>
<reference evidence="8" key="1">
    <citation type="submission" date="2021-12" db="EMBL/GenBank/DDBJ databases">
        <authorList>
            <person name="Li Y."/>
        </authorList>
    </citation>
    <scope>NUCLEOTIDE SEQUENCE</scope>
    <source>
        <strain evidence="8">DKSPLA3</strain>
    </source>
</reference>
<keyword evidence="3" id="KW-0805">Transcription regulation</keyword>
<comment type="caution">
    <text evidence="8">The sequence shown here is derived from an EMBL/GenBank/DDBJ whole genome shotgun (WGS) entry which is preliminary data.</text>
</comment>
<comment type="similarity">
    <text evidence="1">Belongs to the LysR transcriptional regulatory family.</text>
</comment>
<organism evidence="8 9">
    <name type="scientific">Rhizobium quercicola</name>
    <dbReference type="NCBI Taxonomy" id="2901226"/>
    <lineage>
        <taxon>Bacteria</taxon>
        <taxon>Pseudomonadati</taxon>
        <taxon>Pseudomonadota</taxon>
        <taxon>Alphaproteobacteria</taxon>
        <taxon>Hyphomicrobiales</taxon>
        <taxon>Rhizobiaceae</taxon>
        <taxon>Rhizobium/Agrobacterium group</taxon>
        <taxon>Rhizobium</taxon>
    </lineage>
</organism>
<evidence type="ECO:0000259" key="7">
    <source>
        <dbReference type="PROSITE" id="PS50931"/>
    </source>
</evidence>
<dbReference type="Gene3D" id="1.10.10.10">
    <property type="entry name" value="Winged helix-like DNA-binding domain superfamily/Winged helix DNA-binding domain"/>
    <property type="match status" value="1"/>
</dbReference>
<dbReference type="RefSeq" id="WP_231811366.1">
    <property type="nucleotide sequence ID" value="NZ_JAJOZR010000001.1"/>
</dbReference>
<dbReference type="InterPro" id="IPR036388">
    <property type="entry name" value="WH-like_DNA-bd_sf"/>
</dbReference>
<dbReference type="SUPFAM" id="SSF53850">
    <property type="entry name" value="Periplasmic binding protein-like II"/>
    <property type="match status" value="1"/>
</dbReference>
<dbReference type="InterPro" id="IPR036390">
    <property type="entry name" value="WH_DNA-bd_sf"/>
</dbReference>
<evidence type="ECO:0000256" key="1">
    <source>
        <dbReference type="ARBA" id="ARBA00009437"/>
    </source>
</evidence>